<organism evidence="1 2">
    <name type="scientific">Eretmocerus hayati</name>
    <dbReference type="NCBI Taxonomy" id="131215"/>
    <lineage>
        <taxon>Eukaryota</taxon>
        <taxon>Metazoa</taxon>
        <taxon>Ecdysozoa</taxon>
        <taxon>Arthropoda</taxon>
        <taxon>Hexapoda</taxon>
        <taxon>Insecta</taxon>
        <taxon>Pterygota</taxon>
        <taxon>Neoptera</taxon>
        <taxon>Endopterygota</taxon>
        <taxon>Hymenoptera</taxon>
        <taxon>Apocrita</taxon>
        <taxon>Proctotrupomorpha</taxon>
        <taxon>Chalcidoidea</taxon>
        <taxon>Aphelinidae</taxon>
        <taxon>Aphelininae</taxon>
        <taxon>Eretmocerus</taxon>
    </lineage>
</organism>
<protein>
    <submittedName>
        <fullName evidence="1">Uncharacterized protein</fullName>
    </submittedName>
</protein>
<gene>
    <name evidence="1" type="ORF">QAD02_001734</name>
</gene>
<accession>A0ACC2NH43</accession>
<keyword evidence="2" id="KW-1185">Reference proteome</keyword>
<dbReference type="EMBL" id="CM056743">
    <property type="protein sequence ID" value="KAJ8670475.1"/>
    <property type="molecule type" value="Genomic_DNA"/>
</dbReference>
<evidence type="ECO:0000313" key="2">
    <source>
        <dbReference type="Proteomes" id="UP001239111"/>
    </source>
</evidence>
<sequence>RRISHSEEDSGVQVSVNSEDNQQQQQQQQVPTPNYDSRDPDDQNDDESQHQQQGQGGGPPLQSQGGTDSEAGSAGSGAGAVDSADTGVVQDDPDAHNKRVAAAAAAGTVQVQVQGMEGDWRAYCEHPLSVATAAMLNLQQQHQVSAVAAHPADDPAASYVYEYYTKLPDKPPSDVKLPSTHELWSAGVMGQKLLVQEAGSGGASSRGLDGTNEGSGGELHHFLHQYNQQSHSPGLQTTAVLPLALSPQSAQQLSGVKREPEDLSSSRTGQQPASKRHKQNQQPDSSTPPAIYHHHQHQLQYGSPYDPYGGCSPRLQTTYGGTGSSNGASSGPGSNGAGLQQQQQQQQQHQETNVYVTADGLPPLVSSGATSLSTSTASYTRYEVVPSSYVTSHAIRSSSSSSNKGLTVDLPSPDSGIGADAVTPRQDHHQPTALHQSSFDYTELCSGGANSGAAVVLESGAVIHHQPLQLQLGQSQATAQVQRQPSGGLVTSVSPTPNSTPNPPRSRPWHDFGRQNDADKIQIPKLYSGYGFKYHLESPISTSQRREDDRITYINKGQFYGITLDYVPDPDKPLLKAGQTVKSVVMLMFREEKSPEDEIKAWQFWHGRQHSVKQRILDADTKNSVGLVGCIEEVAHNAIAVYWNPLESTAKINVAVQCLSTDFSSQKGVKGLPLHIQIDTYEDPPPHSHAYTPPSHRGYCQIKVFCDKGAERKTRDEERRAAKRKMTATGRKKLDELYHSVTERSEFYSMADLHKPPVLFSPPADHSIDKFSSMELSGFYGGGGNGGTGNAGGETDTSSLSNGEAGKGGSSPYGPLRASLPALKFHNHFPPDNLGSIHHDKKDALLMQVQDLHGSVLQQAGLGSGPGQPQNQQQQQIVSSATNRLHMQPHMRAADAEDRVMLYVRQESDDVYTPLHVAPPSVQGLLNAIESKYKIASSSINNLYRKNAKGITAKIDDDMIRYYVDEDLFLLEVTHSRLTPEQQQERNSRNSPSDDSLDPGYDVTLIELPINPQPTMQSASPHQNGVVQHHVTTT</sequence>
<dbReference type="Proteomes" id="UP001239111">
    <property type="component" value="Chromosome 3"/>
</dbReference>
<reference evidence="1" key="1">
    <citation type="submission" date="2023-04" db="EMBL/GenBank/DDBJ databases">
        <title>A chromosome-level genome assembly of the parasitoid wasp Eretmocerus hayati.</title>
        <authorList>
            <person name="Zhong Y."/>
            <person name="Liu S."/>
            <person name="Liu Y."/>
        </authorList>
    </citation>
    <scope>NUCLEOTIDE SEQUENCE</scope>
    <source>
        <strain evidence="1">ZJU_SS_LIU_2023</strain>
    </source>
</reference>
<name>A0ACC2NH43_9HYME</name>
<comment type="caution">
    <text evidence="1">The sequence shown here is derived from an EMBL/GenBank/DDBJ whole genome shotgun (WGS) entry which is preliminary data.</text>
</comment>
<evidence type="ECO:0000313" key="1">
    <source>
        <dbReference type="EMBL" id="KAJ8670475.1"/>
    </source>
</evidence>
<proteinExistence type="predicted"/>
<feature type="non-terminal residue" evidence="1">
    <location>
        <position position="1"/>
    </location>
</feature>